<dbReference type="OrthoDB" id="3766406at2759"/>
<name>A0A0A2KU05_PENIT</name>
<dbReference type="InterPro" id="IPR036047">
    <property type="entry name" value="F-box-like_dom_sf"/>
</dbReference>
<keyword evidence="1" id="KW-0812">Transmembrane</keyword>
<dbReference type="HOGENOM" id="CLU_1865818_0_0_1"/>
<keyword evidence="1" id="KW-0472">Membrane</keyword>
<sequence>MQSVLDICSSAASRSWRRRTPPSEIPKMNTLAGLPVELLLSITDFLPLDDRICISLYSRRLIAIFNHRTNLARLSGKENYLFYTGYNEIIRNTSFAIFVIFFIGMMARNASVDPARYTTRNNVLFGAYQNGKKLALN</sequence>
<comment type="caution">
    <text evidence="3">The sequence shown here is derived from an EMBL/GenBank/DDBJ whole genome shotgun (WGS) entry which is preliminary data.</text>
</comment>
<evidence type="ECO:0000256" key="1">
    <source>
        <dbReference type="SAM" id="Phobius"/>
    </source>
</evidence>
<reference evidence="3 4" key="1">
    <citation type="journal article" date="2015" name="Mol. Plant Microbe Interact.">
        <title>Genome, transcriptome, and functional analyses of Penicillium expansum provide new insights into secondary metabolism and pathogenicity.</title>
        <authorList>
            <person name="Ballester A.R."/>
            <person name="Marcet-Houben M."/>
            <person name="Levin E."/>
            <person name="Sela N."/>
            <person name="Selma-Lazaro C."/>
            <person name="Carmona L."/>
            <person name="Wisniewski M."/>
            <person name="Droby S."/>
            <person name="Gonzalez-Candelas L."/>
            <person name="Gabaldon T."/>
        </authorList>
    </citation>
    <scope>NUCLEOTIDE SEQUENCE [LARGE SCALE GENOMIC DNA]</scope>
    <source>
        <strain evidence="3 4">PHI-1</strain>
    </source>
</reference>
<accession>A0A0A2KU05</accession>
<dbReference type="STRING" id="40296.A0A0A2KU05"/>
<keyword evidence="4" id="KW-1185">Reference proteome</keyword>
<gene>
    <name evidence="3" type="ORF">PITC_062720</name>
</gene>
<dbReference type="EMBL" id="JQGA01000948">
    <property type="protein sequence ID" value="KGO71307.1"/>
    <property type="molecule type" value="Genomic_DNA"/>
</dbReference>
<keyword evidence="1" id="KW-1133">Transmembrane helix</keyword>
<dbReference type="PROSITE" id="PS50181">
    <property type="entry name" value="FBOX"/>
    <property type="match status" value="1"/>
</dbReference>
<dbReference type="InterPro" id="IPR001810">
    <property type="entry name" value="F-box_dom"/>
</dbReference>
<evidence type="ECO:0000313" key="3">
    <source>
        <dbReference type="EMBL" id="KGO71307.1"/>
    </source>
</evidence>
<evidence type="ECO:0000313" key="4">
    <source>
        <dbReference type="Proteomes" id="UP000030104"/>
    </source>
</evidence>
<evidence type="ECO:0000259" key="2">
    <source>
        <dbReference type="PROSITE" id="PS50181"/>
    </source>
</evidence>
<feature type="transmembrane region" description="Helical" evidence="1">
    <location>
        <begin position="89"/>
        <end position="107"/>
    </location>
</feature>
<dbReference type="AlphaFoldDB" id="A0A0A2KU05"/>
<protein>
    <recommendedName>
        <fullName evidence="2">F-box domain-containing protein</fullName>
    </recommendedName>
</protein>
<organism evidence="3 4">
    <name type="scientific">Penicillium italicum</name>
    <name type="common">Blue mold</name>
    <dbReference type="NCBI Taxonomy" id="40296"/>
    <lineage>
        <taxon>Eukaryota</taxon>
        <taxon>Fungi</taxon>
        <taxon>Dikarya</taxon>
        <taxon>Ascomycota</taxon>
        <taxon>Pezizomycotina</taxon>
        <taxon>Eurotiomycetes</taxon>
        <taxon>Eurotiomycetidae</taxon>
        <taxon>Eurotiales</taxon>
        <taxon>Aspergillaceae</taxon>
        <taxon>Penicillium</taxon>
    </lineage>
</organism>
<proteinExistence type="predicted"/>
<dbReference type="SUPFAM" id="SSF81383">
    <property type="entry name" value="F-box domain"/>
    <property type="match status" value="1"/>
</dbReference>
<feature type="domain" description="F-box" evidence="2">
    <location>
        <begin position="28"/>
        <end position="74"/>
    </location>
</feature>
<dbReference type="Proteomes" id="UP000030104">
    <property type="component" value="Unassembled WGS sequence"/>
</dbReference>